<keyword evidence="3" id="KW-1185">Reference proteome</keyword>
<organism evidence="2 3">
    <name type="scientific">Amphibalanus amphitrite</name>
    <name type="common">Striped barnacle</name>
    <name type="synonym">Balanus amphitrite</name>
    <dbReference type="NCBI Taxonomy" id="1232801"/>
    <lineage>
        <taxon>Eukaryota</taxon>
        <taxon>Metazoa</taxon>
        <taxon>Ecdysozoa</taxon>
        <taxon>Arthropoda</taxon>
        <taxon>Crustacea</taxon>
        <taxon>Multicrustacea</taxon>
        <taxon>Cirripedia</taxon>
        <taxon>Thoracica</taxon>
        <taxon>Thoracicalcarea</taxon>
        <taxon>Balanomorpha</taxon>
        <taxon>Balanoidea</taxon>
        <taxon>Balanidae</taxon>
        <taxon>Amphibalaninae</taxon>
        <taxon>Amphibalanus</taxon>
    </lineage>
</organism>
<dbReference type="AlphaFoldDB" id="A0A6A4VRB3"/>
<feature type="compositionally biased region" description="Low complexity" evidence="1">
    <location>
        <begin position="166"/>
        <end position="181"/>
    </location>
</feature>
<feature type="region of interest" description="Disordered" evidence="1">
    <location>
        <begin position="160"/>
        <end position="249"/>
    </location>
</feature>
<dbReference type="OrthoDB" id="433501at2759"/>
<sequence>MKPPQPRPGDDEPAPLPHVCVTATTDSAELRSQLAVRDLTAVRAVSVSAEPEAAAALSWTLQQLPRLEQLRLQRAPLPGGLRAFGSGLFQLRVLWLVGCALETLDGVCALPRLQELYVARNRLTDVSICSCLDQLQVPDHDETGRMADVLDVEDNQVSDLTSCMGSSLPSPSPASSPRRQPASPPCPSPRLPAIGGAGARRPAVGRPADTGAAGERLEGRLGEVKINTWMADVGGGKTPPDRQLASECK</sequence>
<proteinExistence type="predicted"/>
<dbReference type="PANTHER" id="PTHR22708:SF0">
    <property type="entry name" value="LEUCINE-RICH REPEAT-CONTAINING PROTEIN 56"/>
    <property type="match status" value="1"/>
</dbReference>
<gene>
    <name evidence="2" type="primary">LRRC56_1</name>
    <name evidence="2" type="ORF">FJT64_005347</name>
</gene>
<dbReference type="InterPro" id="IPR040091">
    <property type="entry name" value="LRRC56"/>
</dbReference>
<dbReference type="EMBL" id="VIIS01001504">
    <property type="protein sequence ID" value="KAF0297216.1"/>
    <property type="molecule type" value="Genomic_DNA"/>
</dbReference>
<evidence type="ECO:0000313" key="2">
    <source>
        <dbReference type="EMBL" id="KAF0297216.1"/>
    </source>
</evidence>
<dbReference type="Gene3D" id="3.80.10.10">
    <property type="entry name" value="Ribonuclease Inhibitor"/>
    <property type="match status" value="1"/>
</dbReference>
<dbReference type="InterPro" id="IPR032675">
    <property type="entry name" value="LRR_dom_sf"/>
</dbReference>
<feature type="compositionally biased region" description="Low complexity" evidence="1">
    <location>
        <begin position="191"/>
        <end position="208"/>
    </location>
</feature>
<evidence type="ECO:0000313" key="3">
    <source>
        <dbReference type="Proteomes" id="UP000440578"/>
    </source>
</evidence>
<comment type="caution">
    <text evidence="2">The sequence shown here is derived from an EMBL/GenBank/DDBJ whole genome shotgun (WGS) entry which is preliminary data.</text>
</comment>
<protein>
    <submittedName>
        <fullName evidence="2">Leucine-rich repeat-containing protein 56</fullName>
    </submittedName>
</protein>
<evidence type="ECO:0000256" key="1">
    <source>
        <dbReference type="SAM" id="MobiDB-lite"/>
    </source>
</evidence>
<reference evidence="2 3" key="1">
    <citation type="submission" date="2019-07" db="EMBL/GenBank/DDBJ databases">
        <title>Draft genome assembly of a fouling barnacle, Amphibalanus amphitrite (Darwin, 1854): The first reference genome for Thecostraca.</title>
        <authorList>
            <person name="Kim W."/>
        </authorList>
    </citation>
    <scope>NUCLEOTIDE SEQUENCE [LARGE SCALE GENOMIC DNA]</scope>
    <source>
        <strain evidence="2">SNU_AA5</strain>
        <tissue evidence="2">Soma without cirri and trophi</tissue>
    </source>
</reference>
<name>A0A6A4VRB3_AMPAM</name>
<dbReference type="PANTHER" id="PTHR22708">
    <property type="entry name" value="LEUCINE-RICH REPEAT-CONTAINING PROTEIN 56"/>
    <property type="match status" value="1"/>
</dbReference>
<accession>A0A6A4VRB3</accession>
<dbReference type="Proteomes" id="UP000440578">
    <property type="component" value="Unassembled WGS sequence"/>
</dbReference>
<dbReference type="SUPFAM" id="SSF52047">
    <property type="entry name" value="RNI-like"/>
    <property type="match status" value="1"/>
</dbReference>